<name>A0ABV5SMJ5_9MICO</name>
<evidence type="ECO:0000256" key="1">
    <source>
        <dbReference type="ARBA" id="ARBA00023002"/>
    </source>
</evidence>
<protein>
    <submittedName>
        <fullName evidence="3">FAD-dependent oxidoreductase</fullName>
    </submittedName>
</protein>
<keyword evidence="1" id="KW-0560">Oxidoreductase</keyword>
<dbReference type="EMBL" id="JBHMBL010000001">
    <property type="protein sequence ID" value="MFB9640941.1"/>
    <property type="molecule type" value="Genomic_DNA"/>
</dbReference>
<reference evidence="3 4" key="1">
    <citation type="submission" date="2024-09" db="EMBL/GenBank/DDBJ databases">
        <authorList>
            <person name="Sun Q."/>
            <person name="Mori K."/>
        </authorList>
    </citation>
    <scope>NUCLEOTIDE SEQUENCE [LARGE SCALE GENOMIC DNA]</scope>
    <source>
        <strain evidence="3 4">JCM 14321</strain>
    </source>
</reference>
<dbReference type="RefSeq" id="WP_170296151.1">
    <property type="nucleotide sequence ID" value="NZ_BAAANI010000008.1"/>
</dbReference>
<dbReference type="InterPro" id="IPR002938">
    <property type="entry name" value="FAD-bd"/>
</dbReference>
<gene>
    <name evidence="3" type="ORF">ACFFQV_01445</name>
</gene>
<accession>A0ABV5SMJ5</accession>
<dbReference type="SUPFAM" id="SSF51905">
    <property type="entry name" value="FAD/NAD(P)-binding domain"/>
    <property type="match status" value="1"/>
</dbReference>
<dbReference type="Pfam" id="PF01494">
    <property type="entry name" value="FAD_binding_3"/>
    <property type="match status" value="1"/>
</dbReference>
<sequence length="372" mass="39256">MTPQVVVVGGGPVGLLSAVLLADRGVDVVVLERRLERSTRPKAIGVHAPGVRALREAGVLAELEGAGTRITGGEVGVAGRRLGRLRFAEASAVLSVPQHLVEAALERRLGELAPSALRRGAEVIGLAQDRNALRVRLVDGGELVARCAIVADGVRSRLREPPGINWRRRPGVARYAMADLTGPGDDVARLHFEAGGVVEALPLPDGRRWVVHLADRDPGDAIDAAGFAAIVAERVGVRLDGVPEPSVFLASQHVADRFVVGRVVLAGDAAHEVSPIGGQGMTLGFLDALALAEALPDALASPDGGDLALPLRRYGRRRRRAAMRACRRARFNMAMGAPARGIRLALRNTAVRLLAVPPMRAMLAGVFTMRGL</sequence>
<dbReference type="InterPro" id="IPR050631">
    <property type="entry name" value="PheA/TfdB_FAD_monoxygenase"/>
</dbReference>
<comment type="caution">
    <text evidence="3">The sequence shown here is derived from an EMBL/GenBank/DDBJ whole genome shotgun (WGS) entry which is preliminary data.</text>
</comment>
<organism evidence="3 4">
    <name type="scientific">Agromyces lapidis</name>
    <dbReference type="NCBI Taxonomy" id="279574"/>
    <lineage>
        <taxon>Bacteria</taxon>
        <taxon>Bacillati</taxon>
        <taxon>Actinomycetota</taxon>
        <taxon>Actinomycetes</taxon>
        <taxon>Micrococcales</taxon>
        <taxon>Microbacteriaceae</taxon>
        <taxon>Agromyces</taxon>
    </lineage>
</organism>
<keyword evidence="4" id="KW-1185">Reference proteome</keyword>
<dbReference type="PANTHER" id="PTHR43476:SF3">
    <property type="entry name" value="FAD-BINDING MONOOXYGENASE"/>
    <property type="match status" value="1"/>
</dbReference>
<dbReference type="PRINTS" id="PR00420">
    <property type="entry name" value="RNGMNOXGNASE"/>
</dbReference>
<proteinExistence type="predicted"/>
<dbReference type="Proteomes" id="UP001589667">
    <property type="component" value="Unassembled WGS sequence"/>
</dbReference>
<evidence type="ECO:0000259" key="2">
    <source>
        <dbReference type="Pfam" id="PF01494"/>
    </source>
</evidence>
<evidence type="ECO:0000313" key="3">
    <source>
        <dbReference type="EMBL" id="MFB9640941.1"/>
    </source>
</evidence>
<evidence type="ECO:0000313" key="4">
    <source>
        <dbReference type="Proteomes" id="UP001589667"/>
    </source>
</evidence>
<dbReference type="PANTHER" id="PTHR43476">
    <property type="entry name" value="3-(3-HYDROXY-PHENYL)PROPIONATE/3-HYDROXYCINNAMIC ACID HYDROXYLASE"/>
    <property type="match status" value="1"/>
</dbReference>
<dbReference type="Gene3D" id="3.30.70.2450">
    <property type="match status" value="1"/>
</dbReference>
<feature type="domain" description="FAD-binding" evidence="2">
    <location>
        <begin position="4"/>
        <end position="328"/>
    </location>
</feature>
<dbReference type="InterPro" id="IPR036188">
    <property type="entry name" value="FAD/NAD-bd_sf"/>
</dbReference>
<dbReference type="Gene3D" id="3.50.50.60">
    <property type="entry name" value="FAD/NAD(P)-binding domain"/>
    <property type="match status" value="1"/>
</dbReference>